<accession>A0A9Q0N4Y1</accession>
<evidence type="ECO:0000313" key="1">
    <source>
        <dbReference type="EMBL" id="KAJ6643653.1"/>
    </source>
</evidence>
<organism evidence="1 2">
    <name type="scientific">Pseudolycoriella hygida</name>
    <dbReference type="NCBI Taxonomy" id="35572"/>
    <lineage>
        <taxon>Eukaryota</taxon>
        <taxon>Metazoa</taxon>
        <taxon>Ecdysozoa</taxon>
        <taxon>Arthropoda</taxon>
        <taxon>Hexapoda</taxon>
        <taxon>Insecta</taxon>
        <taxon>Pterygota</taxon>
        <taxon>Neoptera</taxon>
        <taxon>Endopterygota</taxon>
        <taxon>Diptera</taxon>
        <taxon>Nematocera</taxon>
        <taxon>Sciaroidea</taxon>
        <taxon>Sciaridae</taxon>
        <taxon>Pseudolycoriella</taxon>
    </lineage>
</organism>
<protein>
    <submittedName>
        <fullName evidence="1">Uncharacterized protein</fullName>
    </submittedName>
</protein>
<evidence type="ECO:0000313" key="2">
    <source>
        <dbReference type="Proteomes" id="UP001151699"/>
    </source>
</evidence>
<comment type="caution">
    <text evidence="1">The sequence shown here is derived from an EMBL/GenBank/DDBJ whole genome shotgun (WGS) entry which is preliminary data.</text>
</comment>
<proteinExistence type="predicted"/>
<dbReference type="Proteomes" id="UP001151699">
    <property type="component" value="Chromosome B"/>
</dbReference>
<reference evidence="1" key="1">
    <citation type="submission" date="2022-07" db="EMBL/GenBank/DDBJ databases">
        <authorList>
            <person name="Trinca V."/>
            <person name="Uliana J.V.C."/>
            <person name="Torres T.T."/>
            <person name="Ward R.J."/>
            <person name="Monesi N."/>
        </authorList>
    </citation>
    <scope>NUCLEOTIDE SEQUENCE</scope>
    <source>
        <strain evidence="1">HSMRA1968</strain>
        <tissue evidence="1">Whole embryos</tissue>
    </source>
</reference>
<dbReference type="EMBL" id="WJQU01000002">
    <property type="protein sequence ID" value="KAJ6643653.1"/>
    <property type="molecule type" value="Genomic_DNA"/>
</dbReference>
<name>A0A9Q0N4Y1_9DIPT</name>
<dbReference type="OrthoDB" id="8025217at2759"/>
<gene>
    <name evidence="1" type="ORF">Bhyg_08617</name>
</gene>
<dbReference type="AlphaFoldDB" id="A0A9Q0N4Y1"/>
<keyword evidence="2" id="KW-1185">Reference proteome</keyword>
<sequence length="325" mass="37235">MTKIAVECQLSIVLNLEWLCIIIIKQKPLEIEGDSRKSNFNFVLIDQQQIPQAIITDDEANSLAILGQAQAAPMISIERAEVAVLKPKVIPYDSDHDAVEYIVNLSNDVMYESPVEHFMYKQADWKKFSNLLNSNLPDDETDLNSNDDIDDYLKIFSQEVLNAMNESIPKKSFSGSNDFPNDVKLLIEYKNKLRRSNHRKGRKLNPLINRLNSLIEVKIGKYRSQMYNRKLKNIRPNGKMYDNIGKLLNKTFQKPPVIKDDGSVISNVKDQANIFTDVFHQIHGQNRHLGDPLFTDHVRETVNTFADTGLETDEYIPTNAEEKNV</sequence>